<dbReference type="InterPro" id="IPR024706">
    <property type="entry name" value="Peroxiredoxin_AhpC-typ"/>
</dbReference>
<dbReference type="AlphaFoldDB" id="A0A0F3NEK7"/>
<dbReference type="InterPro" id="IPR050924">
    <property type="entry name" value="Peroxiredoxin_BCP/PrxQ"/>
</dbReference>
<comment type="similarity">
    <text evidence="10">Belongs to the peroxiredoxin family. BCP/PrxQ subfamily.</text>
</comment>
<feature type="domain" description="Thioredoxin" evidence="14">
    <location>
        <begin position="3"/>
        <end position="147"/>
    </location>
</feature>
<dbReference type="PIRSF" id="PIRSF000239">
    <property type="entry name" value="AHPC"/>
    <property type="match status" value="1"/>
</dbReference>
<evidence type="ECO:0000256" key="11">
    <source>
        <dbReference type="ARBA" id="ARBA00042639"/>
    </source>
</evidence>
<dbReference type="Gene3D" id="3.40.30.10">
    <property type="entry name" value="Glutaredoxin"/>
    <property type="match status" value="1"/>
</dbReference>
<evidence type="ECO:0000259" key="14">
    <source>
        <dbReference type="PROSITE" id="PS51352"/>
    </source>
</evidence>
<evidence type="ECO:0000256" key="9">
    <source>
        <dbReference type="ARBA" id="ARBA00032824"/>
    </source>
</evidence>
<gene>
    <name evidence="15" type="ORF">EMUCRT_0293</name>
</gene>
<evidence type="ECO:0000256" key="1">
    <source>
        <dbReference type="ARBA" id="ARBA00003330"/>
    </source>
</evidence>
<evidence type="ECO:0000256" key="12">
    <source>
        <dbReference type="ARBA" id="ARBA00049091"/>
    </source>
</evidence>
<dbReference type="PATRIC" id="fig|1359167.3.peg.281"/>
<evidence type="ECO:0000313" key="16">
    <source>
        <dbReference type="Proteomes" id="UP000033546"/>
    </source>
</evidence>
<keyword evidence="6" id="KW-0560">Oxidoreductase</keyword>
<dbReference type="GO" id="GO:0045454">
    <property type="term" value="P:cell redox homeostasis"/>
    <property type="evidence" value="ECO:0007669"/>
    <property type="project" value="TreeGrafter"/>
</dbReference>
<evidence type="ECO:0000256" key="6">
    <source>
        <dbReference type="ARBA" id="ARBA00023002"/>
    </source>
</evidence>
<accession>A0A0F3NEK7</accession>
<dbReference type="RefSeq" id="WP_045804680.1">
    <property type="nucleotide sequence ID" value="NZ_LANU01000002.1"/>
</dbReference>
<evidence type="ECO:0000256" key="7">
    <source>
        <dbReference type="ARBA" id="ARBA00023157"/>
    </source>
</evidence>
<evidence type="ECO:0000256" key="2">
    <source>
        <dbReference type="ARBA" id="ARBA00011245"/>
    </source>
</evidence>
<dbReference type="InterPro" id="IPR000866">
    <property type="entry name" value="AhpC/TSA"/>
</dbReference>
<keyword evidence="5" id="KW-0049">Antioxidant</keyword>
<dbReference type="FunFam" id="3.40.30.10:FF:000007">
    <property type="entry name" value="Thioredoxin-dependent thiol peroxidase"/>
    <property type="match status" value="1"/>
</dbReference>
<evidence type="ECO:0000256" key="4">
    <source>
        <dbReference type="ARBA" id="ARBA00022559"/>
    </source>
</evidence>
<dbReference type="InterPro" id="IPR036249">
    <property type="entry name" value="Thioredoxin-like_sf"/>
</dbReference>
<name>A0A0F3NEK7_9RICK</name>
<comment type="caution">
    <text evidence="15">The sequence shown here is derived from an EMBL/GenBank/DDBJ whole genome shotgun (WGS) entry which is preliminary data.</text>
</comment>
<evidence type="ECO:0000256" key="3">
    <source>
        <dbReference type="ARBA" id="ARBA00013017"/>
    </source>
</evidence>
<evidence type="ECO:0000256" key="13">
    <source>
        <dbReference type="PIRSR" id="PIRSR000239-1"/>
    </source>
</evidence>
<dbReference type="Proteomes" id="UP000033546">
    <property type="component" value="Unassembled WGS sequence"/>
</dbReference>
<organism evidence="15 16">
    <name type="scientific">Ehrlichia cf. muris str. EmCRT</name>
    <dbReference type="NCBI Taxonomy" id="1359167"/>
    <lineage>
        <taxon>Bacteria</taxon>
        <taxon>Pseudomonadati</taxon>
        <taxon>Pseudomonadota</taxon>
        <taxon>Alphaproteobacteria</taxon>
        <taxon>Rickettsiales</taxon>
        <taxon>Anaplasmataceae</taxon>
        <taxon>Ehrlichia</taxon>
    </lineage>
</organism>
<dbReference type="PROSITE" id="PS51352">
    <property type="entry name" value="THIOREDOXIN_2"/>
    <property type="match status" value="1"/>
</dbReference>
<proteinExistence type="inferred from homology"/>
<comment type="function">
    <text evidence="1">Thiol-specific peroxidase that catalyzes the reduction of hydrogen peroxide and organic hydroperoxides to water and alcohols, respectively. Plays a role in cell protection against oxidative stress by detoxifying peroxides and as sensor of hydrogen peroxide-mediated signaling events.</text>
</comment>
<keyword evidence="8" id="KW-0676">Redox-active center</keyword>
<dbReference type="EMBL" id="LANU01000002">
    <property type="protein sequence ID" value="KJV65354.1"/>
    <property type="molecule type" value="Genomic_DNA"/>
</dbReference>
<dbReference type="Pfam" id="PF00578">
    <property type="entry name" value="AhpC-TSA"/>
    <property type="match status" value="1"/>
</dbReference>
<dbReference type="GO" id="GO:0034599">
    <property type="term" value="P:cellular response to oxidative stress"/>
    <property type="evidence" value="ECO:0007669"/>
    <property type="project" value="TreeGrafter"/>
</dbReference>
<comment type="subunit">
    <text evidence="2">Monomer.</text>
</comment>
<evidence type="ECO:0000256" key="5">
    <source>
        <dbReference type="ARBA" id="ARBA00022862"/>
    </source>
</evidence>
<dbReference type="PANTHER" id="PTHR42801:SF4">
    <property type="entry name" value="AHPC_TSA FAMILY PROTEIN"/>
    <property type="match status" value="1"/>
</dbReference>
<dbReference type="CDD" id="cd03017">
    <property type="entry name" value="PRX_BCP"/>
    <property type="match status" value="1"/>
</dbReference>
<sequence length="147" mass="16922">MTVEIGGDAPYFESLDTYKGKKNIVLYFYPKDDTPGCTREAKDFQEAVNDFADLSTVIIGVSKDSEKSHESFKKKHDLSFELISDENSELSKQYGIWVEKNMFGKSYMGIDRSTFLIDKHGKIRKIWRNVKVSGHVDNVLEIIREIM</sequence>
<evidence type="ECO:0000256" key="8">
    <source>
        <dbReference type="ARBA" id="ARBA00023284"/>
    </source>
</evidence>
<dbReference type="InterPro" id="IPR013766">
    <property type="entry name" value="Thioredoxin_domain"/>
</dbReference>
<evidence type="ECO:0000313" key="15">
    <source>
        <dbReference type="EMBL" id="KJV65354.1"/>
    </source>
</evidence>
<protein>
    <recommendedName>
        <fullName evidence="3">thioredoxin-dependent peroxiredoxin</fullName>
        <ecNumber evidence="3">1.11.1.24</ecNumber>
    </recommendedName>
    <alternativeName>
        <fullName evidence="9">Thioredoxin peroxidase</fullName>
    </alternativeName>
    <alternativeName>
        <fullName evidence="11">Thioredoxin-dependent peroxiredoxin Bcp</fullName>
    </alternativeName>
</protein>
<evidence type="ECO:0000256" key="10">
    <source>
        <dbReference type="ARBA" id="ARBA00038489"/>
    </source>
</evidence>
<dbReference type="GO" id="GO:0005737">
    <property type="term" value="C:cytoplasm"/>
    <property type="evidence" value="ECO:0007669"/>
    <property type="project" value="TreeGrafter"/>
</dbReference>
<dbReference type="EC" id="1.11.1.24" evidence="3"/>
<feature type="active site" description="Cysteine sulfenic acid (-SOH) intermediate; for peroxidase activity" evidence="13">
    <location>
        <position position="37"/>
    </location>
</feature>
<keyword evidence="4" id="KW-0575">Peroxidase</keyword>
<dbReference type="PANTHER" id="PTHR42801">
    <property type="entry name" value="THIOREDOXIN-DEPENDENT PEROXIDE REDUCTASE"/>
    <property type="match status" value="1"/>
</dbReference>
<keyword evidence="7" id="KW-1015">Disulfide bond</keyword>
<comment type="catalytic activity">
    <reaction evidence="12">
        <text>a hydroperoxide + [thioredoxin]-dithiol = an alcohol + [thioredoxin]-disulfide + H2O</text>
        <dbReference type="Rhea" id="RHEA:62620"/>
        <dbReference type="Rhea" id="RHEA-COMP:10698"/>
        <dbReference type="Rhea" id="RHEA-COMP:10700"/>
        <dbReference type="ChEBI" id="CHEBI:15377"/>
        <dbReference type="ChEBI" id="CHEBI:29950"/>
        <dbReference type="ChEBI" id="CHEBI:30879"/>
        <dbReference type="ChEBI" id="CHEBI:35924"/>
        <dbReference type="ChEBI" id="CHEBI:50058"/>
        <dbReference type="EC" id="1.11.1.24"/>
    </reaction>
</comment>
<dbReference type="GO" id="GO:0008379">
    <property type="term" value="F:thioredoxin peroxidase activity"/>
    <property type="evidence" value="ECO:0007669"/>
    <property type="project" value="TreeGrafter"/>
</dbReference>
<reference evidence="15 16" key="1">
    <citation type="submission" date="2015-02" db="EMBL/GenBank/DDBJ databases">
        <title>Genome Sequencing of Rickettsiales.</title>
        <authorList>
            <person name="Daugherty S.C."/>
            <person name="Su Q."/>
            <person name="Abolude K."/>
            <person name="Beier-Sexton M."/>
            <person name="Carlyon J.A."/>
            <person name="Carter R."/>
            <person name="Day N.P."/>
            <person name="Dumler S.J."/>
            <person name="Dyachenko V."/>
            <person name="Godinez A."/>
            <person name="Kurtti T.J."/>
            <person name="Lichay M."/>
            <person name="Mullins K.E."/>
            <person name="Ott S."/>
            <person name="Pappas-Brown V."/>
            <person name="Paris D.H."/>
            <person name="Patel P."/>
            <person name="Richards A.L."/>
            <person name="Sadzewicz L."/>
            <person name="Sears K."/>
            <person name="Seidman D."/>
            <person name="Sengamalay N."/>
            <person name="Stenos J."/>
            <person name="Tallon L.J."/>
            <person name="Vincent G."/>
            <person name="Fraser C.M."/>
            <person name="Munderloh U."/>
            <person name="Dunning-Hotopp J.C."/>
        </authorList>
    </citation>
    <scope>NUCLEOTIDE SEQUENCE [LARGE SCALE GENOMIC DNA]</scope>
    <source>
        <strain evidence="15 16">EmCRT</strain>
    </source>
</reference>
<dbReference type="SUPFAM" id="SSF52833">
    <property type="entry name" value="Thioredoxin-like"/>
    <property type="match status" value="1"/>
</dbReference>